<dbReference type="InterPro" id="IPR042462">
    <property type="entry name" value="ARMC7"/>
</dbReference>
<evidence type="ECO:0000313" key="1">
    <source>
        <dbReference type="EMBL" id="RUS26073.1"/>
    </source>
</evidence>
<sequence length="212" mass="24103">MFSTPQQLARRTGIKGTDRFHYLQELVTEFQTTADQGTIPEQAKRQVLANLANFAYDPINYDWLWQLNVIDLFLGGFPMFVHILATERPPGDFVTSYPLLSIESISDADEKLNEFGMGGICNICLNKRNKDYINSKPGNIASIIARLSDDNEETVLNAITILMFLVTPASKRYIIIEPVKSQMFRFASSPNPRLANIAKVFLQDYFEEPEQQ</sequence>
<gene>
    <name evidence="1" type="ORF">BC938DRAFT_471270</name>
</gene>
<dbReference type="AlphaFoldDB" id="A0A433Q8G6"/>
<dbReference type="InterPro" id="IPR016024">
    <property type="entry name" value="ARM-type_fold"/>
</dbReference>
<evidence type="ECO:0008006" key="3">
    <source>
        <dbReference type="Google" id="ProtNLM"/>
    </source>
</evidence>
<name>A0A433Q8G6_9FUNG</name>
<evidence type="ECO:0000313" key="2">
    <source>
        <dbReference type="Proteomes" id="UP000274822"/>
    </source>
</evidence>
<keyword evidence="2" id="KW-1185">Reference proteome</keyword>
<accession>A0A433Q8G6</accession>
<protein>
    <recommendedName>
        <fullName evidence="3">Armadillo-type protein</fullName>
    </recommendedName>
</protein>
<proteinExistence type="predicted"/>
<dbReference type="SUPFAM" id="SSF48371">
    <property type="entry name" value="ARM repeat"/>
    <property type="match status" value="1"/>
</dbReference>
<dbReference type="PANTHER" id="PTHR46263">
    <property type="entry name" value="ARMADILLO REPEAT-CONTAINING PROTEIN 7"/>
    <property type="match status" value="1"/>
</dbReference>
<dbReference type="Proteomes" id="UP000274822">
    <property type="component" value="Unassembled WGS sequence"/>
</dbReference>
<reference evidence="1 2" key="1">
    <citation type="journal article" date="2018" name="New Phytol.">
        <title>Phylogenomics of Endogonaceae and evolution of mycorrhizas within Mucoromycota.</title>
        <authorList>
            <person name="Chang Y."/>
            <person name="Desiro A."/>
            <person name="Na H."/>
            <person name="Sandor L."/>
            <person name="Lipzen A."/>
            <person name="Clum A."/>
            <person name="Barry K."/>
            <person name="Grigoriev I.V."/>
            <person name="Martin F.M."/>
            <person name="Stajich J.E."/>
            <person name="Smith M.E."/>
            <person name="Bonito G."/>
            <person name="Spatafora J.W."/>
        </authorList>
    </citation>
    <scope>NUCLEOTIDE SEQUENCE [LARGE SCALE GENOMIC DNA]</scope>
    <source>
        <strain evidence="1 2">AD002</strain>
    </source>
</reference>
<dbReference type="PANTHER" id="PTHR46263:SF1">
    <property type="entry name" value="ARMADILLO REPEAT-CONTAINING PROTEIN 7"/>
    <property type="match status" value="1"/>
</dbReference>
<organism evidence="1 2">
    <name type="scientific">Jimgerdemannia flammicorona</name>
    <dbReference type="NCBI Taxonomy" id="994334"/>
    <lineage>
        <taxon>Eukaryota</taxon>
        <taxon>Fungi</taxon>
        <taxon>Fungi incertae sedis</taxon>
        <taxon>Mucoromycota</taxon>
        <taxon>Mucoromycotina</taxon>
        <taxon>Endogonomycetes</taxon>
        <taxon>Endogonales</taxon>
        <taxon>Endogonaceae</taxon>
        <taxon>Jimgerdemannia</taxon>
    </lineage>
</organism>
<dbReference type="EMBL" id="RBNJ01011282">
    <property type="protein sequence ID" value="RUS26073.1"/>
    <property type="molecule type" value="Genomic_DNA"/>
</dbReference>
<comment type="caution">
    <text evidence="1">The sequence shown here is derived from an EMBL/GenBank/DDBJ whole genome shotgun (WGS) entry which is preliminary data.</text>
</comment>